<proteinExistence type="predicted"/>
<evidence type="ECO:0000313" key="1">
    <source>
        <dbReference type="EMBL" id="KAH7916573.1"/>
    </source>
</evidence>
<dbReference type="Proteomes" id="UP000790377">
    <property type="component" value="Unassembled WGS sequence"/>
</dbReference>
<organism evidence="1 2">
    <name type="scientific">Hygrophoropsis aurantiaca</name>
    <dbReference type="NCBI Taxonomy" id="72124"/>
    <lineage>
        <taxon>Eukaryota</taxon>
        <taxon>Fungi</taxon>
        <taxon>Dikarya</taxon>
        <taxon>Basidiomycota</taxon>
        <taxon>Agaricomycotina</taxon>
        <taxon>Agaricomycetes</taxon>
        <taxon>Agaricomycetidae</taxon>
        <taxon>Boletales</taxon>
        <taxon>Coniophorineae</taxon>
        <taxon>Hygrophoropsidaceae</taxon>
        <taxon>Hygrophoropsis</taxon>
    </lineage>
</organism>
<name>A0ACB8AUW8_9AGAM</name>
<gene>
    <name evidence="1" type="ORF">BJ138DRAFT_1139364</name>
</gene>
<sequence length="574" mass="65838">MYWILLTYILPILLFEATLFVPVQGSTQTFLNGPTPADDYHEDLAPNWRLDIPSHPNTTGRLVFETASSLLQHWPNTRYRNGHTIVPGIIRPGTLLYHGTFNSEIPDTPDWTATDPEHSLVFCRGSIEAGCWHLTLAATRPLRVLYFDGNSGAKIEGEAGGTMDSQDIIIWGEPRPDKAWNERERLDKLCAWGKQYELDGFVRQQMDFEVMICDFSAGLEVVSFANLASLRLAPPPFTENSTKDERLMLRAMEMLRASSWHHRYPGETRVQLDLSRLISFYDTSLFPSLISQRAGQERWDHRLLGLSVDDRTTLMSRLDEVLTAREQDNSDIDWITLLRVIIERHADRLELLQELLEEAKSTLDLTKLQQTAHTIQLELRVMVTAYALRIAVPPNASMLHEDWNSWAAPVFKECSIAHTAFMQSRLLTRLTPSERLLLGAVQETTREICRVVVGMWAEGVKTGFDIDLWIGARSEAPSITVTRMILDEWSTAINGLMAWLDWNIWVKCKPPCNSLERCHIPTWPFGFPHRVSEELMHEPSVLDRLTYSFQEANSTDWRRPQPKCIRRVHPYDGF</sequence>
<accession>A0ACB8AUW8</accession>
<keyword evidence="2" id="KW-1185">Reference proteome</keyword>
<protein>
    <submittedName>
        <fullName evidence="1">Uncharacterized protein</fullName>
    </submittedName>
</protein>
<comment type="caution">
    <text evidence="1">The sequence shown here is derived from an EMBL/GenBank/DDBJ whole genome shotgun (WGS) entry which is preliminary data.</text>
</comment>
<dbReference type="EMBL" id="MU267590">
    <property type="protein sequence ID" value="KAH7916573.1"/>
    <property type="molecule type" value="Genomic_DNA"/>
</dbReference>
<reference evidence="1" key="1">
    <citation type="journal article" date="2021" name="New Phytol.">
        <title>Evolutionary innovations through gain and loss of genes in the ectomycorrhizal Boletales.</title>
        <authorList>
            <person name="Wu G."/>
            <person name="Miyauchi S."/>
            <person name="Morin E."/>
            <person name="Kuo A."/>
            <person name="Drula E."/>
            <person name="Varga T."/>
            <person name="Kohler A."/>
            <person name="Feng B."/>
            <person name="Cao Y."/>
            <person name="Lipzen A."/>
            <person name="Daum C."/>
            <person name="Hundley H."/>
            <person name="Pangilinan J."/>
            <person name="Johnson J."/>
            <person name="Barry K."/>
            <person name="LaButti K."/>
            <person name="Ng V."/>
            <person name="Ahrendt S."/>
            <person name="Min B."/>
            <person name="Choi I.G."/>
            <person name="Park H."/>
            <person name="Plett J.M."/>
            <person name="Magnuson J."/>
            <person name="Spatafora J.W."/>
            <person name="Nagy L.G."/>
            <person name="Henrissat B."/>
            <person name="Grigoriev I.V."/>
            <person name="Yang Z.L."/>
            <person name="Xu J."/>
            <person name="Martin F.M."/>
        </authorList>
    </citation>
    <scope>NUCLEOTIDE SEQUENCE</scope>
    <source>
        <strain evidence="1">ATCC 28755</strain>
    </source>
</reference>
<evidence type="ECO:0000313" key="2">
    <source>
        <dbReference type="Proteomes" id="UP000790377"/>
    </source>
</evidence>